<keyword evidence="1" id="KW-0677">Repeat</keyword>
<dbReference type="PROSITE" id="PS50853">
    <property type="entry name" value="FN3"/>
    <property type="match status" value="5"/>
</dbReference>
<feature type="region of interest" description="Disordered" evidence="2">
    <location>
        <begin position="29"/>
        <end position="123"/>
    </location>
</feature>
<feature type="compositionally biased region" description="Polar residues" evidence="2">
    <location>
        <begin position="80"/>
        <end position="123"/>
    </location>
</feature>
<feature type="domain" description="Fibronectin type-III" evidence="4">
    <location>
        <begin position="493"/>
        <end position="582"/>
    </location>
</feature>
<dbReference type="SUPFAM" id="SSF49265">
    <property type="entry name" value="Fibronectin type III"/>
    <property type="match status" value="3"/>
</dbReference>
<protein>
    <submittedName>
        <fullName evidence="6">Receptor-type tyrosine-protein phosphatase eta-like</fullName>
    </submittedName>
</protein>
<dbReference type="Proteomes" id="UP000515135">
    <property type="component" value="Unplaced"/>
</dbReference>
<feature type="chain" id="PRO_5028131825" evidence="3">
    <location>
        <begin position="23"/>
        <end position="613"/>
    </location>
</feature>
<dbReference type="GeneID" id="109476213"/>
<keyword evidence="3" id="KW-0732">Signal</keyword>
<proteinExistence type="predicted"/>
<evidence type="ECO:0000259" key="4">
    <source>
        <dbReference type="PROSITE" id="PS50853"/>
    </source>
</evidence>
<feature type="domain" description="Fibronectin type-III" evidence="4">
    <location>
        <begin position="394"/>
        <end position="492"/>
    </location>
</feature>
<evidence type="ECO:0000313" key="5">
    <source>
        <dbReference type="Proteomes" id="UP000515135"/>
    </source>
</evidence>
<sequence length="613" mass="62903">MNTALLHAELRLLLFAIYAVTAGNMTTAAATTGPPTAQTEPPTTSTEPPTTSIEPPTTPTEPPTTFYGPGGPTTTLVPIATTQLSTTATPGTTTRISIPNGPQSFTGETQGTTTIGLSWSPPDTANNATFAKYRITSTPSGGASQTTESSDPTATSTSLTGLSPGVLYSISLVAVSADDSVVSAEAAGGPLIVRTNPNAPEDFAVTTFTTTTIDLSWTLPDSANSATFAKYRMTYSANGFNQTEEISGTTATSTSLTGLSPGVLYSISLVAVSEEPSLTVSAEAAGGPLTVRTNPNAPEDFAVTTITTTTIGLNWTEPDSANNATFAKYRMTYVANGDSLTTEITNSSTTSTRLTGLSPGVLYTISLVAVSADDSVVSAEAAGGPLTVRTNPNAPEDFAVTTFTTTTIGLSWTVPDSTNGATFAKYRIIYIPSGGASQTTEISDPTATSTSLTGLSPGVLYSIRLVAVSAEPSLTVSAEAAGGPLTVRTNPNAPEDFTVTTFTTTTIDLSWTVPDSTNGAAFAKYRITYIPSGGASQIEEISDPTATSTSLTGLSPGVLYSISLLAVSEEPSLTVSAEAAGGPLTVRTSKFVRLCSTVDVSQVNLHVSYDSRV</sequence>
<dbReference type="AlphaFoldDB" id="A0A6P4YTA5"/>
<evidence type="ECO:0000256" key="3">
    <source>
        <dbReference type="SAM" id="SignalP"/>
    </source>
</evidence>
<dbReference type="PANTHER" id="PTHR46708">
    <property type="entry name" value="TENASCIN"/>
    <property type="match status" value="1"/>
</dbReference>
<feature type="compositionally biased region" description="Low complexity" evidence="2">
    <location>
        <begin position="63"/>
        <end position="75"/>
    </location>
</feature>
<evidence type="ECO:0000313" key="6">
    <source>
        <dbReference type="RefSeq" id="XP_019632655.1"/>
    </source>
</evidence>
<evidence type="ECO:0000256" key="2">
    <source>
        <dbReference type="SAM" id="MobiDB-lite"/>
    </source>
</evidence>
<dbReference type="PANTHER" id="PTHR46708:SF2">
    <property type="entry name" value="FIBRONECTIN TYPE-III DOMAIN-CONTAINING PROTEIN"/>
    <property type="match status" value="1"/>
</dbReference>
<dbReference type="OrthoDB" id="10253954at2759"/>
<reference evidence="6" key="1">
    <citation type="submission" date="2025-08" db="UniProtKB">
        <authorList>
            <consortium name="RefSeq"/>
        </authorList>
    </citation>
    <scope>IDENTIFICATION</scope>
    <source>
        <tissue evidence="6">Gonad</tissue>
    </source>
</reference>
<dbReference type="InterPro" id="IPR050991">
    <property type="entry name" value="ECM_Regulatory_Proteins"/>
</dbReference>
<feature type="signal peptide" evidence="3">
    <location>
        <begin position="1"/>
        <end position="22"/>
    </location>
</feature>
<accession>A0A6P4YTA5</accession>
<name>A0A6P4YTA5_BRABE</name>
<dbReference type="InterPro" id="IPR003961">
    <property type="entry name" value="FN3_dom"/>
</dbReference>
<feature type="domain" description="Fibronectin type-III" evidence="4">
    <location>
        <begin position="297"/>
        <end position="393"/>
    </location>
</feature>
<organism evidence="5 6">
    <name type="scientific">Branchiostoma belcheri</name>
    <name type="common">Amphioxus</name>
    <dbReference type="NCBI Taxonomy" id="7741"/>
    <lineage>
        <taxon>Eukaryota</taxon>
        <taxon>Metazoa</taxon>
        <taxon>Chordata</taxon>
        <taxon>Cephalochordata</taxon>
        <taxon>Leptocardii</taxon>
        <taxon>Amphioxiformes</taxon>
        <taxon>Branchiostomatidae</taxon>
        <taxon>Branchiostoma</taxon>
    </lineage>
</organism>
<feature type="domain" description="Fibronectin type-III" evidence="4">
    <location>
        <begin position="199"/>
        <end position="296"/>
    </location>
</feature>
<feature type="compositionally biased region" description="Low complexity" evidence="2">
    <location>
        <begin position="29"/>
        <end position="55"/>
    </location>
</feature>
<dbReference type="Pfam" id="PF00041">
    <property type="entry name" value="fn3"/>
    <property type="match status" value="5"/>
</dbReference>
<feature type="domain" description="Fibronectin type-III" evidence="4">
    <location>
        <begin position="101"/>
        <end position="198"/>
    </location>
</feature>
<dbReference type="InterPro" id="IPR013783">
    <property type="entry name" value="Ig-like_fold"/>
</dbReference>
<dbReference type="InterPro" id="IPR036116">
    <property type="entry name" value="FN3_sf"/>
</dbReference>
<dbReference type="CDD" id="cd00063">
    <property type="entry name" value="FN3"/>
    <property type="match status" value="5"/>
</dbReference>
<evidence type="ECO:0000256" key="1">
    <source>
        <dbReference type="ARBA" id="ARBA00022737"/>
    </source>
</evidence>
<dbReference type="SMART" id="SM00060">
    <property type="entry name" value="FN3"/>
    <property type="match status" value="5"/>
</dbReference>
<gene>
    <name evidence="6" type="primary">LOC109476213</name>
</gene>
<feature type="region of interest" description="Disordered" evidence="2">
    <location>
        <begin position="136"/>
        <end position="158"/>
    </location>
</feature>
<keyword evidence="5" id="KW-1185">Reference proteome</keyword>
<dbReference type="RefSeq" id="XP_019632655.1">
    <property type="nucleotide sequence ID" value="XM_019777096.1"/>
</dbReference>
<dbReference type="Gene3D" id="2.60.40.10">
    <property type="entry name" value="Immunoglobulins"/>
    <property type="match status" value="5"/>
</dbReference>
<dbReference type="KEGG" id="bbel:109476213"/>